<proteinExistence type="predicted"/>
<keyword evidence="2" id="KW-1185">Reference proteome</keyword>
<dbReference type="EMBL" id="PGTB01000080">
    <property type="protein sequence ID" value="PJE35625.1"/>
    <property type="molecule type" value="Genomic_DNA"/>
</dbReference>
<organism evidence="1 2">
    <name type="scientific">Pseudooceanicola lipolyticus</name>
    <dbReference type="NCBI Taxonomy" id="2029104"/>
    <lineage>
        <taxon>Bacteria</taxon>
        <taxon>Pseudomonadati</taxon>
        <taxon>Pseudomonadota</taxon>
        <taxon>Alphaproteobacteria</taxon>
        <taxon>Rhodobacterales</taxon>
        <taxon>Paracoccaceae</taxon>
        <taxon>Pseudooceanicola</taxon>
    </lineage>
</organism>
<evidence type="ECO:0000313" key="1">
    <source>
        <dbReference type="EMBL" id="PJE35625.1"/>
    </source>
</evidence>
<gene>
    <name evidence="1" type="ORF">CVM52_16165</name>
</gene>
<dbReference type="OrthoDB" id="1436201at2"/>
<name>A0A2M8IYL0_9RHOB</name>
<comment type="caution">
    <text evidence="1">The sequence shown here is derived from an EMBL/GenBank/DDBJ whole genome shotgun (WGS) entry which is preliminary data.</text>
</comment>
<protein>
    <submittedName>
        <fullName evidence="1">Uncharacterized protein</fullName>
    </submittedName>
</protein>
<dbReference type="AlphaFoldDB" id="A0A2M8IYL0"/>
<accession>A0A2M8IYL0</accession>
<sequence length="275" mass="30299">MVFLPGPNFRQIFKAAAICQPACLAFAMLVAATSGRAQEPPFDSTADTVFDIIQTDDPSSFVCLDYRGRAIRQMWDKRQDGEADLKTFLFQAYFSDGPAIDIVLNPEFATEAEARVEAMRYVRGLGQLPPLLRAGIRQFGIHKGDQGFHGGPGKIFMYQDRTTLRIAQNHLEESLMHEAVHASLDATYRDDPAWRAAQDSDGRFVTAYAAAHPEGEDLAESLLFAYGLLRHPGRIPPVDSDAILSVMPARMKVIAAILETDAKVAQTVQPPDSCE</sequence>
<reference evidence="1 2" key="1">
    <citation type="journal article" date="2018" name="Int. J. Syst. Evol. Microbiol.">
        <title>Pseudooceanicola lipolyticus sp. nov., a marine alphaproteobacterium, reclassification of Oceanicola flagellatus as Pseudooceanicola flagellatus comb. nov. and emended description of the genus Pseudooceanicola.</title>
        <authorList>
            <person name="Huang M.-M."/>
            <person name="Guo L.-L."/>
            <person name="Wu Y.-H."/>
            <person name="Lai Q.-L."/>
            <person name="Shao Z.-Z."/>
            <person name="Wang C.-S."/>
            <person name="Wu M."/>
            <person name="Xu X.-W."/>
        </authorList>
    </citation>
    <scope>NUCLEOTIDE SEQUENCE [LARGE SCALE GENOMIC DNA]</scope>
    <source>
        <strain evidence="1 2">157</strain>
    </source>
</reference>
<dbReference type="RefSeq" id="WP_100163512.1">
    <property type="nucleotide sequence ID" value="NZ_PGTB01000080.1"/>
</dbReference>
<evidence type="ECO:0000313" key="2">
    <source>
        <dbReference type="Proteomes" id="UP000231553"/>
    </source>
</evidence>
<dbReference type="Proteomes" id="UP000231553">
    <property type="component" value="Unassembled WGS sequence"/>
</dbReference>